<dbReference type="SUPFAM" id="SSF48445">
    <property type="entry name" value="14-3-3 protein"/>
    <property type="match status" value="1"/>
</dbReference>
<proteinExistence type="inferred from homology"/>
<dbReference type="Gene3D" id="1.20.190.20">
    <property type="entry name" value="14-3-3 domain"/>
    <property type="match status" value="1"/>
</dbReference>
<dbReference type="InterPro" id="IPR036815">
    <property type="entry name" value="14-3-3_dom_sf"/>
</dbReference>
<dbReference type="InterPro" id="IPR023410">
    <property type="entry name" value="14-3-3_domain"/>
</dbReference>
<dbReference type="Pfam" id="PF00244">
    <property type="entry name" value="14-3-3"/>
    <property type="match status" value="1"/>
</dbReference>
<dbReference type="CDD" id="cd08774">
    <property type="entry name" value="14-3-3"/>
    <property type="match status" value="1"/>
</dbReference>
<dbReference type="PRINTS" id="PR00305">
    <property type="entry name" value="1433ZETA"/>
</dbReference>
<evidence type="ECO:0000256" key="2">
    <source>
        <dbReference type="PIRSR" id="PIRSR000868-1"/>
    </source>
</evidence>
<evidence type="ECO:0000259" key="3">
    <source>
        <dbReference type="SMART" id="SM00101"/>
    </source>
</evidence>
<evidence type="ECO:0000313" key="4">
    <source>
        <dbReference type="EMBL" id="NDV35934.1"/>
    </source>
</evidence>
<dbReference type="EMBL" id="GIBP01006965">
    <property type="protein sequence ID" value="NDV35934.1"/>
    <property type="molecule type" value="Transcribed_RNA"/>
</dbReference>
<comment type="similarity">
    <text evidence="1">Belongs to the 14-3-3 family.</text>
</comment>
<sequence>MEESKEDCLFYCKLAEQCERYEEMLYYAKKMAAFEEFDVEQRNLFSVAYKNVVGAKRASLRILQSIINKQQQQETTHNYKITIAQNYFSEILKGMEVYALEVIQIIHDLLLPKASTNEAKVFYRKMESDYYRYLCEFCQDKEKKDLYYAQSLKATEEARKGVRDLHPCNPIRLGMELSWSVWYYEIMNEPQKALQIAKEAFDSAIERLDELEEEQYKDSTLIMQLLRDNMTLWDTKENA</sequence>
<evidence type="ECO:0000256" key="1">
    <source>
        <dbReference type="ARBA" id="ARBA00006141"/>
    </source>
</evidence>
<dbReference type="PIRSF" id="PIRSF000868">
    <property type="entry name" value="14-3-3"/>
    <property type="match status" value="1"/>
</dbReference>
<organism evidence="4">
    <name type="scientific">Arcella intermedia</name>
    <dbReference type="NCBI Taxonomy" id="1963864"/>
    <lineage>
        <taxon>Eukaryota</taxon>
        <taxon>Amoebozoa</taxon>
        <taxon>Tubulinea</taxon>
        <taxon>Elardia</taxon>
        <taxon>Arcellinida</taxon>
        <taxon>Sphaerothecina</taxon>
        <taxon>Arcellidae</taxon>
        <taxon>Arcella</taxon>
    </lineage>
</organism>
<dbReference type="PANTHER" id="PTHR18860">
    <property type="entry name" value="14-3-3 PROTEIN"/>
    <property type="match status" value="1"/>
</dbReference>
<feature type="domain" description="14-3-3" evidence="3">
    <location>
        <begin position="5"/>
        <end position="237"/>
    </location>
</feature>
<dbReference type="InterPro" id="IPR000308">
    <property type="entry name" value="14-3-3"/>
</dbReference>
<accession>A0A6B2LG36</accession>
<protein>
    <recommendedName>
        <fullName evidence="3">14-3-3 domain-containing protein</fullName>
    </recommendedName>
</protein>
<name>A0A6B2LG36_9EUKA</name>
<feature type="site" description="Interaction with phosphoserine on interacting protein" evidence="2">
    <location>
        <position position="132"/>
    </location>
</feature>
<feature type="site" description="Interaction with phosphoserine on interacting protein" evidence="2">
    <location>
        <position position="57"/>
    </location>
</feature>
<dbReference type="SMART" id="SM00101">
    <property type="entry name" value="14_3_3"/>
    <property type="match status" value="1"/>
</dbReference>
<reference evidence="4" key="1">
    <citation type="journal article" date="2020" name="J. Eukaryot. Microbiol.">
        <title>De novo Sequencing, Assembly and Annotation of the Transcriptome for the Free-Living Testate Amoeba Arcella intermedia.</title>
        <authorList>
            <person name="Ribeiro G.M."/>
            <person name="Porfirio-Sousa A.L."/>
            <person name="Maurer-Alcala X.X."/>
            <person name="Katz L.A."/>
            <person name="Lahr D.J.G."/>
        </authorList>
    </citation>
    <scope>NUCLEOTIDE SEQUENCE</scope>
</reference>
<dbReference type="AlphaFoldDB" id="A0A6B2LG36"/>